<dbReference type="AlphaFoldDB" id="A0A5P3X8W6"/>
<accession>A0A5P3X8W6</accession>
<organism evidence="1 2">
    <name type="scientific">Paraclostridium bifermentans</name>
    <name type="common">Clostridium bifermentans</name>
    <dbReference type="NCBI Taxonomy" id="1490"/>
    <lineage>
        <taxon>Bacteria</taxon>
        <taxon>Bacillati</taxon>
        <taxon>Bacillota</taxon>
        <taxon>Clostridia</taxon>
        <taxon>Peptostreptococcales</taxon>
        <taxon>Peptostreptococcaceae</taxon>
        <taxon>Paraclostridium</taxon>
    </lineage>
</organism>
<evidence type="ECO:0000313" key="2">
    <source>
        <dbReference type="Proteomes" id="UP000326961"/>
    </source>
</evidence>
<dbReference type="EMBL" id="CP032452">
    <property type="protein sequence ID" value="QEZ67738.1"/>
    <property type="molecule type" value="Genomic_DNA"/>
</dbReference>
<gene>
    <name evidence="1" type="ORF">D4A35_01860</name>
</gene>
<dbReference type="InterPro" id="IPR025580">
    <property type="entry name" value="Gp46"/>
</dbReference>
<reference evidence="1 2" key="1">
    <citation type="submission" date="2018-09" db="EMBL/GenBank/DDBJ databases">
        <title>A clostridial neurotoxin that targets Anopheles mosquitoes.</title>
        <authorList>
            <person name="Contreras E."/>
            <person name="Masuyer G."/>
            <person name="Qureshi N."/>
            <person name="Chawla S."/>
            <person name="Lim H.L."/>
            <person name="Chen J."/>
            <person name="Stenmark P."/>
            <person name="Gill S."/>
        </authorList>
    </citation>
    <scope>NUCLEOTIDE SEQUENCE [LARGE SCALE GENOMIC DNA]</scope>
    <source>
        <strain evidence="1 2">Cbm</strain>
    </source>
</reference>
<proteinExistence type="predicted"/>
<dbReference type="RefSeq" id="WP_052952140.1">
    <property type="nucleotide sequence ID" value="NZ_CP032452.1"/>
</dbReference>
<protein>
    <submittedName>
        <fullName evidence="1">DUF4355 domain-containing protein</fullName>
    </submittedName>
</protein>
<evidence type="ECO:0000313" key="1">
    <source>
        <dbReference type="EMBL" id="QEZ67738.1"/>
    </source>
</evidence>
<sequence length="185" mass="21274">MKKSELLKLIENIEEDVDLIEIKEVKSWLDSEKDKHSQKSIKTALENFKKNDMQKLIDAELLKRNPAKTPEQLKIEELEAKFVAIEKEKNRAEMTAKFKDTLVEKNIPSKMIDFLLADDEEVTNANISLFEESMKSYIDKNVEDRVSNTSYTPPSGNSTGSSYEDLLNSADNMSTEQVMEMLNKF</sequence>
<dbReference type="Pfam" id="PF14265">
    <property type="entry name" value="DUF4355"/>
    <property type="match status" value="1"/>
</dbReference>
<dbReference type="Proteomes" id="UP000326961">
    <property type="component" value="Chromosome"/>
</dbReference>
<name>A0A5P3X8W6_PARBF</name>